<organism evidence="2 3">
    <name type="scientific">Lasiosphaeria hispida</name>
    <dbReference type="NCBI Taxonomy" id="260671"/>
    <lineage>
        <taxon>Eukaryota</taxon>
        <taxon>Fungi</taxon>
        <taxon>Dikarya</taxon>
        <taxon>Ascomycota</taxon>
        <taxon>Pezizomycotina</taxon>
        <taxon>Sordariomycetes</taxon>
        <taxon>Sordariomycetidae</taxon>
        <taxon>Sordariales</taxon>
        <taxon>Lasiosphaeriaceae</taxon>
        <taxon>Lasiosphaeria</taxon>
    </lineage>
</organism>
<dbReference type="AlphaFoldDB" id="A0AAJ0MG39"/>
<feature type="compositionally biased region" description="Basic and acidic residues" evidence="1">
    <location>
        <begin position="219"/>
        <end position="247"/>
    </location>
</feature>
<proteinExistence type="predicted"/>
<evidence type="ECO:0000313" key="3">
    <source>
        <dbReference type="Proteomes" id="UP001275084"/>
    </source>
</evidence>
<dbReference type="Proteomes" id="UP001275084">
    <property type="component" value="Unassembled WGS sequence"/>
</dbReference>
<feature type="region of interest" description="Disordered" evidence="1">
    <location>
        <begin position="154"/>
        <end position="269"/>
    </location>
</feature>
<accession>A0AAJ0MG39</accession>
<protein>
    <submittedName>
        <fullName evidence="2">Uncharacterized protein</fullName>
    </submittedName>
</protein>
<feature type="compositionally biased region" description="Basic residues" evidence="1">
    <location>
        <begin position="16"/>
        <end position="26"/>
    </location>
</feature>
<feature type="compositionally biased region" description="Polar residues" evidence="1">
    <location>
        <begin position="584"/>
        <end position="593"/>
    </location>
</feature>
<evidence type="ECO:0000313" key="2">
    <source>
        <dbReference type="EMBL" id="KAK3357356.1"/>
    </source>
</evidence>
<reference evidence="2" key="2">
    <citation type="submission" date="2023-06" db="EMBL/GenBank/DDBJ databases">
        <authorList>
            <consortium name="Lawrence Berkeley National Laboratory"/>
            <person name="Haridas S."/>
            <person name="Hensen N."/>
            <person name="Bonometti L."/>
            <person name="Westerberg I."/>
            <person name="Brannstrom I.O."/>
            <person name="Guillou S."/>
            <person name="Cros-Aarteil S."/>
            <person name="Calhoun S."/>
            <person name="Kuo A."/>
            <person name="Mondo S."/>
            <person name="Pangilinan J."/>
            <person name="Riley R."/>
            <person name="Labutti K."/>
            <person name="Andreopoulos B."/>
            <person name="Lipzen A."/>
            <person name="Chen C."/>
            <person name="Yanf M."/>
            <person name="Daum C."/>
            <person name="Ng V."/>
            <person name="Clum A."/>
            <person name="Steindorff A."/>
            <person name="Ohm R."/>
            <person name="Martin F."/>
            <person name="Silar P."/>
            <person name="Natvig D."/>
            <person name="Lalanne C."/>
            <person name="Gautier V."/>
            <person name="Ament-Velasquez S.L."/>
            <person name="Kruys A."/>
            <person name="Hutchinson M.I."/>
            <person name="Powell A.J."/>
            <person name="Barry K."/>
            <person name="Miller A.N."/>
            <person name="Grigoriev I.V."/>
            <person name="Debuchy R."/>
            <person name="Gladieux P."/>
            <person name="Thoren M.H."/>
            <person name="Johannesson H."/>
        </authorList>
    </citation>
    <scope>NUCLEOTIDE SEQUENCE</scope>
    <source>
        <strain evidence="2">CBS 955.72</strain>
    </source>
</reference>
<feature type="compositionally biased region" description="Low complexity" evidence="1">
    <location>
        <begin position="448"/>
        <end position="493"/>
    </location>
</feature>
<feature type="compositionally biased region" description="Polar residues" evidence="1">
    <location>
        <begin position="494"/>
        <end position="511"/>
    </location>
</feature>
<feature type="compositionally biased region" description="Gly residues" evidence="1">
    <location>
        <begin position="532"/>
        <end position="545"/>
    </location>
</feature>
<feature type="compositionally biased region" description="Polar residues" evidence="1">
    <location>
        <begin position="552"/>
        <end position="575"/>
    </location>
</feature>
<dbReference type="EMBL" id="JAUIQD010000003">
    <property type="protein sequence ID" value="KAK3357356.1"/>
    <property type="molecule type" value="Genomic_DNA"/>
</dbReference>
<feature type="region of interest" description="Disordered" evidence="1">
    <location>
        <begin position="397"/>
        <end position="599"/>
    </location>
</feature>
<reference evidence="2" key="1">
    <citation type="journal article" date="2023" name="Mol. Phylogenet. Evol.">
        <title>Genome-scale phylogeny and comparative genomics of the fungal order Sordariales.</title>
        <authorList>
            <person name="Hensen N."/>
            <person name="Bonometti L."/>
            <person name="Westerberg I."/>
            <person name="Brannstrom I.O."/>
            <person name="Guillou S."/>
            <person name="Cros-Aarteil S."/>
            <person name="Calhoun S."/>
            <person name="Haridas S."/>
            <person name="Kuo A."/>
            <person name="Mondo S."/>
            <person name="Pangilinan J."/>
            <person name="Riley R."/>
            <person name="LaButti K."/>
            <person name="Andreopoulos B."/>
            <person name="Lipzen A."/>
            <person name="Chen C."/>
            <person name="Yan M."/>
            <person name="Daum C."/>
            <person name="Ng V."/>
            <person name="Clum A."/>
            <person name="Steindorff A."/>
            <person name="Ohm R.A."/>
            <person name="Martin F."/>
            <person name="Silar P."/>
            <person name="Natvig D.O."/>
            <person name="Lalanne C."/>
            <person name="Gautier V."/>
            <person name="Ament-Velasquez S.L."/>
            <person name="Kruys A."/>
            <person name="Hutchinson M.I."/>
            <person name="Powell A.J."/>
            <person name="Barry K."/>
            <person name="Miller A.N."/>
            <person name="Grigoriev I.V."/>
            <person name="Debuchy R."/>
            <person name="Gladieux P."/>
            <person name="Hiltunen Thoren M."/>
            <person name="Johannesson H."/>
        </authorList>
    </citation>
    <scope>NUCLEOTIDE SEQUENCE</scope>
    <source>
        <strain evidence="2">CBS 955.72</strain>
    </source>
</reference>
<name>A0AAJ0MG39_9PEZI</name>
<gene>
    <name evidence="2" type="ORF">B0T25DRAFT_155651</name>
</gene>
<feature type="compositionally biased region" description="Polar residues" evidence="1">
    <location>
        <begin position="191"/>
        <end position="206"/>
    </location>
</feature>
<feature type="region of interest" description="Disordered" evidence="1">
    <location>
        <begin position="327"/>
        <end position="350"/>
    </location>
</feature>
<comment type="caution">
    <text evidence="2">The sequence shown here is derived from an EMBL/GenBank/DDBJ whole genome shotgun (WGS) entry which is preliminary data.</text>
</comment>
<sequence>MPPHSLAEWIVGQNIPRKKKTTRKPVVKFEIDTDDERETDTLTVSYPRHGSTQRRKLSAKEVKSDKNAPPSSEEVNTSGSSPTDTDTSDEDQPKRRSSFKPGKSKSKMPIKANTPNAEQESAPEVIQVPADLNPHPTCTCLPCEAGRLVLKTLGRTPNGKTKHDGIPDVPVTPVDNKTKDKKPKGCGCNKASGSDTTAAPASGSQSEPEQPKAKGKQQAKKDQGKDHDAEKNAGDAKKADDAKKETPKQPQVAAPSAEPTTEAKPTPKALFEHQYRFAHVIEDPVKDPYPNAYFDRTSGVCHVYHGPSWGNPRGSPDPRRVMNQHTPPVGESSIPGPHHNYPRPNEYHHSFRNPLAQQEPIRYPVYAHAPPQQIVYAPPPPQQIIYAYPPHYAPNQSPRGYHPAYQNASPGQVTGYPPASQWVPAQPGDGYGVLPNLAPPQPPRSDPKPASKSPPKDNPAAGSKASSPPKAGSPAKSTSPKTSSPEKTSTSPKFTQENNNTVWDQGNQSTGDGWGGCDTNSTWGGCDTGSASVGGNGGTGTGGSNPHGDFDINSTVNNSGDSGPNNAIASVSGSLGDSAKETQAADNNVNGGTVPTPAW</sequence>
<feature type="compositionally biased region" description="Basic residues" evidence="1">
    <location>
        <begin position="95"/>
        <end position="108"/>
    </location>
</feature>
<evidence type="ECO:0000256" key="1">
    <source>
        <dbReference type="SAM" id="MobiDB-lite"/>
    </source>
</evidence>
<keyword evidence="3" id="KW-1185">Reference proteome</keyword>
<feature type="region of interest" description="Disordered" evidence="1">
    <location>
        <begin position="15"/>
        <end position="136"/>
    </location>
</feature>